<gene>
    <name evidence="4" type="ORF">ABT404_28370</name>
</gene>
<keyword evidence="5" id="KW-1185">Reference proteome</keyword>
<feature type="chain" id="PRO_5045335233" evidence="2">
    <location>
        <begin position="35"/>
        <end position="817"/>
    </location>
</feature>
<dbReference type="SUPFAM" id="SSF69318">
    <property type="entry name" value="Integrin alpha N-terminal domain"/>
    <property type="match status" value="1"/>
</dbReference>
<comment type="caution">
    <text evidence="4">The sequence shown here is derived from an EMBL/GenBank/DDBJ whole genome shotgun (WGS) entry which is preliminary data.</text>
</comment>
<dbReference type="InterPro" id="IPR028994">
    <property type="entry name" value="Integrin_alpha_N"/>
</dbReference>
<evidence type="ECO:0000313" key="5">
    <source>
        <dbReference type="Proteomes" id="UP001474181"/>
    </source>
</evidence>
<proteinExistence type="predicted"/>
<organism evidence="4 5">
    <name type="scientific">Streptomyces hyaluromycini</name>
    <dbReference type="NCBI Taxonomy" id="1377993"/>
    <lineage>
        <taxon>Bacteria</taxon>
        <taxon>Bacillati</taxon>
        <taxon>Actinomycetota</taxon>
        <taxon>Actinomycetes</taxon>
        <taxon>Kitasatosporales</taxon>
        <taxon>Streptomycetaceae</taxon>
        <taxon>Streptomyces</taxon>
    </lineage>
</organism>
<dbReference type="Gene3D" id="2.60.40.4070">
    <property type="match status" value="1"/>
</dbReference>
<dbReference type="Pfam" id="PF13517">
    <property type="entry name" value="FG-GAP_3"/>
    <property type="match status" value="2"/>
</dbReference>
<dbReference type="RefSeq" id="WP_350784570.1">
    <property type="nucleotide sequence ID" value="NZ_JBEPEK010000239.1"/>
</dbReference>
<dbReference type="EMBL" id="JBEPEK010000239">
    <property type="protein sequence ID" value="MER7183342.1"/>
    <property type="molecule type" value="Genomic_DNA"/>
</dbReference>
<evidence type="ECO:0000256" key="1">
    <source>
        <dbReference type="ARBA" id="ARBA00022729"/>
    </source>
</evidence>
<dbReference type="InterPro" id="IPR025965">
    <property type="entry name" value="FlgD/Vpr_Ig-like"/>
</dbReference>
<dbReference type="InterPro" id="IPR036278">
    <property type="entry name" value="Sialidase_sf"/>
</dbReference>
<keyword evidence="1 2" id="KW-0732">Signal</keyword>
<evidence type="ECO:0000313" key="4">
    <source>
        <dbReference type="EMBL" id="MER7183342.1"/>
    </source>
</evidence>
<dbReference type="Gene3D" id="2.130.10.130">
    <property type="entry name" value="Integrin alpha, N-terminal"/>
    <property type="match status" value="1"/>
</dbReference>
<feature type="signal peptide" evidence="2">
    <location>
        <begin position="1"/>
        <end position="34"/>
    </location>
</feature>
<dbReference type="SUPFAM" id="SSF50939">
    <property type="entry name" value="Sialidases"/>
    <property type="match status" value="1"/>
</dbReference>
<dbReference type="PANTHER" id="PTHR46580">
    <property type="entry name" value="SENSOR KINASE-RELATED"/>
    <property type="match status" value="1"/>
</dbReference>
<sequence length="817" mass="84450">MGRSAMPSGRLRATATALVTVSLALGGTALPAAASDLSTVPPWNTAVPLSTAYSVPQDVVVRSDGGAVAAWTDGSQTLYTATRAAGTDTWSAPVRFSGTAISEARLVTRTDGTVAVLWVDNGYRLLGSVLTAGTWSSPHELFNGDNKLTLSQIDVAQGPNGQVAAVWTATPYTYSDSSEVYAATLGTDGTWAAAEQVSDAAGHAGAYRDVDATNPQIAVDTHGGLVVAYAMEDESYKTAYAMTTARPYGGTWQTPAQLSSNPLADSAHPALATDASGSIDLLWRFGTATAQTFELVRRQDANSAWGAATALVSGVGAEGDPEPLVTPNGNATVVWADPAAGAVRTVTRDAGSTWTASSTLSTGPVSDAYEVRTAMAADGSVHALWRENGASASAKRLMEATLDGERDIWTAARTVQGPLTAINRARIAAGSLTDATAMWTGSAGLSGSRTTFPRLAVGSSSVPATANFRNTSSWAPKWELNGPVTAWQVTLTDPAGRTVRTLTGTPGSSTVATSWNGRTTSGARAVNGNVTWTLTATQPGYSGTATVASGVLKVTGSVPAFHDYGDGSGGLPDGTGDLLTLDGNGRIWLHYGTLNDVRQMGSGWPTTIRPVALGDLSGDGCNDVLVRLSSGAARLYKPACGGTLKPTTSYTTLGTGGWNQYDVLTSPGDLTKDGRPDLIARNAATGAVYLYKGTSAGKLSARVKLFANWKTYKKVVGAGDLDGDGIGDLLAQDKSNNLYRYYGKGDGTFSARVKIAANWGASYNVVLGVGDVTGDGKADLVARDTAYRLYRQNGTGKGTFGARVLVNDGGFGYKALF</sequence>
<reference evidence="4 5" key="1">
    <citation type="submission" date="2024-06" db="EMBL/GenBank/DDBJ databases">
        <title>The Natural Products Discovery Center: Release of the First 8490 Sequenced Strains for Exploring Actinobacteria Biosynthetic Diversity.</title>
        <authorList>
            <person name="Kalkreuter E."/>
            <person name="Kautsar S.A."/>
            <person name="Yang D."/>
            <person name="Bader C.D."/>
            <person name="Teijaro C.N."/>
            <person name="Fluegel L."/>
            <person name="Davis C.M."/>
            <person name="Simpson J.R."/>
            <person name="Lauterbach L."/>
            <person name="Steele A.D."/>
            <person name="Gui C."/>
            <person name="Meng S."/>
            <person name="Li G."/>
            <person name="Viehrig K."/>
            <person name="Ye F."/>
            <person name="Su P."/>
            <person name="Kiefer A.F."/>
            <person name="Nichols A."/>
            <person name="Cepeda A.J."/>
            <person name="Yan W."/>
            <person name="Fan B."/>
            <person name="Jiang Y."/>
            <person name="Adhikari A."/>
            <person name="Zheng C.-J."/>
            <person name="Schuster L."/>
            <person name="Cowan T.M."/>
            <person name="Smanski M.J."/>
            <person name="Chevrette M.G."/>
            <person name="De Carvalho L.P.S."/>
            <person name="Shen B."/>
        </authorList>
    </citation>
    <scope>NUCLEOTIDE SEQUENCE [LARGE SCALE GENOMIC DNA]</scope>
    <source>
        <strain evidence="4 5">NPDC000234</strain>
    </source>
</reference>
<dbReference type="Proteomes" id="UP001474181">
    <property type="component" value="Unassembled WGS sequence"/>
</dbReference>
<dbReference type="InterPro" id="IPR013517">
    <property type="entry name" value="FG-GAP"/>
</dbReference>
<feature type="domain" description="FlgD/Vpr Ig-like" evidence="3">
    <location>
        <begin position="477"/>
        <end position="538"/>
    </location>
</feature>
<dbReference type="Pfam" id="PF13860">
    <property type="entry name" value="FlgD_ig"/>
    <property type="match status" value="1"/>
</dbReference>
<name>A0ABV1X2U8_9ACTN</name>
<protein>
    <submittedName>
        <fullName evidence="4">FG-GAP-like repeat-containing protein</fullName>
    </submittedName>
</protein>
<dbReference type="PANTHER" id="PTHR46580:SF4">
    <property type="entry name" value="ATP_GTP-BINDING PROTEIN"/>
    <property type="match status" value="1"/>
</dbReference>
<accession>A0ABV1X2U8</accession>
<evidence type="ECO:0000256" key="2">
    <source>
        <dbReference type="SAM" id="SignalP"/>
    </source>
</evidence>
<evidence type="ECO:0000259" key="3">
    <source>
        <dbReference type="Pfam" id="PF13860"/>
    </source>
</evidence>